<sequence>MVEATLSGGSETPTQRREAMAELFAIRRVLSNNAINVNQMAKAVNIDGVLPAEASGFLAEARTLVGRIDETLEGLATP</sequence>
<organism evidence="1 2">
    <name type="scientific">Aeromicrobium yanjiei</name>
    <dbReference type="NCBI Taxonomy" id="2662028"/>
    <lineage>
        <taxon>Bacteria</taxon>
        <taxon>Bacillati</taxon>
        <taxon>Actinomycetota</taxon>
        <taxon>Actinomycetes</taxon>
        <taxon>Propionibacteriales</taxon>
        <taxon>Nocardioidaceae</taxon>
        <taxon>Aeromicrobium</taxon>
    </lineage>
</organism>
<protein>
    <submittedName>
        <fullName evidence="1">Plasmid mobilization relaxosome protein MobC</fullName>
    </submittedName>
</protein>
<dbReference type="Proteomes" id="UP000392064">
    <property type="component" value="Plasmid p001"/>
</dbReference>
<accession>A0A5Q2M9Z9</accession>
<geneLocation type="plasmid" evidence="1 2">
    <name>p001</name>
</geneLocation>
<dbReference type="KEGG" id="aef:GEV26_00085"/>
<dbReference type="AlphaFoldDB" id="A0A5Q2M9Z9"/>
<evidence type="ECO:0000313" key="1">
    <source>
        <dbReference type="EMBL" id="QGG39927.1"/>
    </source>
</evidence>
<dbReference type="EMBL" id="CP045736">
    <property type="protein sequence ID" value="QGG39927.1"/>
    <property type="molecule type" value="Genomic_DNA"/>
</dbReference>
<proteinExistence type="predicted"/>
<name>A0A5Q2M9Z9_9ACTN</name>
<reference evidence="1 2" key="1">
    <citation type="submission" date="2019-11" db="EMBL/GenBank/DDBJ databases">
        <authorList>
            <person name="Li J."/>
        </authorList>
    </citation>
    <scope>NUCLEOTIDE SEQUENCE [LARGE SCALE GENOMIC DNA]</scope>
    <source>
        <strain evidence="1 2">MF47</strain>
        <plasmid evidence="1 2">p001</plasmid>
    </source>
</reference>
<keyword evidence="1" id="KW-0614">Plasmid</keyword>
<keyword evidence="2" id="KW-1185">Reference proteome</keyword>
<evidence type="ECO:0000313" key="2">
    <source>
        <dbReference type="Proteomes" id="UP000392064"/>
    </source>
</evidence>
<gene>
    <name evidence="1" type="primary">mobC</name>
    <name evidence="1" type="ORF">GEV26_00085</name>
</gene>